<dbReference type="Gene3D" id="3.10.350.10">
    <property type="entry name" value="LysM domain"/>
    <property type="match status" value="1"/>
</dbReference>
<proteinExistence type="predicted"/>
<accession>A0A9P6A0E1</accession>
<dbReference type="EMBL" id="MU154549">
    <property type="protein sequence ID" value="KAF9496757.1"/>
    <property type="molecule type" value="Genomic_DNA"/>
</dbReference>
<dbReference type="AlphaFoldDB" id="A0A9P6A0E1"/>
<evidence type="ECO:0000256" key="1">
    <source>
        <dbReference type="SAM" id="MobiDB-lite"/>
    </source>
</evidence>
<evidence type="ECO:0000313" key="2">
    <source>
        <dbReference type="EMBL" id="KAF9496757.1"/>
    </source>
</evidence>
<organism evidence="2 3">
    <name type="scientific">Pleurotus eryngii</name>
    <name type="common">Boletus of the steppes</name>
    <dbReference type="NCBI Taxonomy" id="5323"/>
    <lineage>
        <taxon>Eukaryota</taxon>
        <taxon>Fungi</taxon>
        <taxon>Dikarya</taxon>
        <taxon>Basidiomycota</taxon>
        <taxon>Agaricomycotina</taxon>
        <taxon>Agaricomycetes</taxon>
        <taxon>Agaricomycetidae</taxon>
        <taxon>Agaricales</taxon>
        <taxon>Pleurotineae</taxon>
        <taxon>Pleurotaceae</taxon>
        <taxon>Pleurotus</taxon>
    </lineage>
</organism>
<dbReference type="InterPro" id="IPR036779">
    <property type="entry name" value="LysM_dom_sf"/>
</dbReference>
<keyword evidence="3" id="KW-1185">Reference proteome</keyword>
<dbReference type="Proteomes" id="UP000807025">
    <property type="component" value="Unassembled WGS sequence"/>
</dbReference>
<reference evidence="2" key="1">
    <citation type="submission" date="2020-11" db="EMBL/GenBank/DDBJ databases">
        <authorList>
            <consortium name="DOE Joint Genome Institute"/>
            <person name="Ahrendt S."/>
            <person name="Riley R."/>
            <person name="Andreopoulos W."/>
            <person name="Labutti K."/>
            <person name="Pangilinan J."/>
            <person name="Ruiz-Duenas F.J."/>
            <person name="Barrasa J.M."/>
            <person name="Sanchez-Garcia M."/>
            <person name="Camarero S."/>
            <person name="Miyauchi S."/>
            <person name="Serrano A."/>
            <person name="Linde D."/>
            <person name="Babiker R."/>
            <person name="Drula E."/>
            <person name="Ayuso-Fernandez I."/>
            <person name="Pacheco R."/>
            <person name="Padilla G."/>
            <person name="Ferreira P."/>
            <person name="Barriuso J."/>
            <person name="Kellner H."/>
            <person name="Castanera R."/>
            <person name="Alfaro M."/>
            <person name="Ramirez L."/>
            <person name="Pisabarro A.G."/>
            <person name="Kuo A."/>
            <person name="Tritt A."/>
            <person name="Lipzen A."/>
            <person name="He G."/>
            <person name="Yan M."/>
            <person name="Ng V."/>
            <person name="Cullen D."/>
            <person name="Martin F."/>
            <person name="Rosso M.-N."/>
            <person name="Henrissat B."/>
            <person name="Hibbett D."/>
            <person name="Martinez A.T."/>
            <person name="Grigoriev I.V."/>
        </authorList>
    </citation>
    <scope>NUCLEOTIDE SEQUENCE</scope>
    <source>
        <strain evidence="2">ATCC 90797</strain>
    </source>
</reference>
<dbReference type="OrthoDB" id="2107166at2759"/>
<protein>
    <recommendedName>
        <fullName evidence="4">LysM domain-containing protein</fullName>
    </recommendedName>
</protein>
<feature type="compositionally biased region" description="Polar residues" evidence="1">
    <location>
        <begin position="274"/>
        <end position="285"/>
    </location>
</feature>
<feature type="region of interest" description="Disordered" evidence="1">
    <location>
        <begin position="266"/>
        <end position="294"/>
    </location>
</feature>
<dbReference type="SUPFAM" id="SSF54106">
    <property type="entry name" value="LysM domain"/>
    <property type="match status" value="1"/>
</dbReference>
<feature type="compositionally biased region" description="Acidic residues" evidence="1">
    <location>
        <begin position="86"/>
        <end position="97"/>
    </location>
</feature>
<name>A0A9P6A0E1_PLEER</name>
<evidence type="ECO:0000313" key="3">
    <source>
        <dbReference type="Proteomes" id="UP000807025"/>
    </source>
</evidence>
<gene>
    <name evidence="2" type="ORF">BDN71DRAFT_1445684</name>
</gene>
<comment type="caution">
    <text evidence="2">The sequence shown here is derived from an EMBL/GenBank/DDBJ whole genome shotgun (WGS) entry which is preliminary data.</text>
</comment>
<sequence length="294" mass="32323">MASTLCLTCSSSLPPRSGQVFTTPCCGRPICPTCLKSNPRLARYDPCLACLGGMDAVASSRTQRNPPDGPRNVNGAARDEDTYVIGDDDEDPDSDCGNDDRRNTPPPVYQAQEHLEGASIVHTASIIDSLYHIKHSDTLQGIAFKLRMDAHELCRLNKLPPSTINTTPHLLHTRTSLVIPVATRTTTAKPPNEVKEAERWQRECAAKRLQLLTKELDWHTAKAYVALADDPELVAQQASKAKEIGENINASLEGLAVAQYLDDDEWEQTDRQARASTSKQPSGSSRGWWRHSKG</sequence>
<evidence type="ECO:0008006" key="4">
    <source>
        <dbReference type="Google" id="ProtNLM"/>
    </source>
</evidence>
<feature type="region of interest" description="Disordered" evidence="1">
    <location>
        <begin position="59"/>
        <end position="108"/>
    </location>
</feature>